<keyword evidence="4 5" id="KW-0472">Membrane</keyword>
<protein>
    <submittedName>
        <fullName evidence="6">Major facilitator superfamily transporter</fullName>
    </submittedName>
</protein>
<evidence type="ECO:0000256" key="1">
    <source>
        <dbReference type="ARBA" id="ARBA00004141"/>
    </source>
</evidence>
<sequence>MVTYTTDRTRGRAIGLFWVIFNLGGAIGSLASFGLNFHSKSDTVTDSTYIAYIVVMLLGWDQARKEADYVGKYAEHSGANHPNYIELRNLCLYPMFYTVNVFYSYQQNNVNARALIGWLLLLVSGMAVWGGGCQFQLWNDARMSHGRKQDIDYLDGKKSLGPVFLYICYGVYDSFWQAFYYWINGAQSRSPVVNAVVVGAYSALKPAGGAMAWRINAEGYSAMT</sequence>
<organism evidence="6 7">
    <name type="scientific">Akanthomyces lecanii RCEF 1005</name>
    <dbReference type="NCBI Taxonomy" id="1081108"/>
    <lineage>
        <taxon>Eukaryota</taxon>
        <taxon>Fungi</taxon>
        <taxon>Dikarya</taxon>
        <taxon>Ascomycota</taxon>
        <taxon>Pezizomycotina</taxon>
        <taxon>Sordariomycetes</taxon>
        <taxon>Hypocreomycetidae</taxon>
        <taxon>Hypocreales</taxon>
        <taxon>Cordycipitaceae</taxon>
        <taxon>Akanthomyces</taxon>
        <taxon>Cordyceps confragosa</taxon>
    </lineage>
</organism>
<feature type="transmembrane region" description="Helical" evidence="5">
    <location>
        <begin position="84"/>
        <end position="103"/>
    </location>
</feature>
<dbReference type="Proteomes" id="UP000076881">
    <property type="component" value="Unassembled WGS sequence"/>
</dbReference>
<dbReference type="GO" id="GO:0016020">
    <property type="term" value="C:membrane"/>
    <property type="evidence" value="ECO:0007669"/>
    <property type="project" value="UniProtKB-SubCell"/>
</dbReference>
<keyword evidence="2 5" id="KW-0812">Transmembrane</keyword>
<proteinExistence type="predicted"/>
<dbReference type="EMBL" id="AZHF01000011">
    <property type="protein sequence ID" value="OAA69405.1"/>
    <property type="molecule type" value="Genomic_DNA"/>
</dbReference>
<dbReference type="OrthoDB" id="196103at2759"/>
<evidence type="ECO:0000256" key="4">
    <source>
        <dbReference type="ARBA" id="ARBA00023136"/>
    </source>
</evidence>
<comment type="subcellular location">
    <subcellularLocation>
        <location evidence="1">Membrane</location>
        <topology evidence="1">Multi-pass membrane protein</topology>
    </subcellularLocation>
</comment>
<evidence type="ECO:0000313" key="6">
    <source>
        <dbReference type="EMBL" id="OAA69405.1"/>
    </source>
</evidence>
<gene>
    <name evidence="6" type="ORF">LEL_10281</name>
</gene>
<keyword evidence="3 5" id="KW-1133">Transmembrane helix</keyword>
<feature type="transmembrane region" description="Helical" evidence="5">
    <location>
        <begin position="159"/>
        <end position="183"/>
    </location>
</feature>
<feature type="transmembrane region" description="Helical" evidence="5">
    <location>
        <begin position="115"/>
        <end position="138"/>
    </location>
</feature>
<evidence type="ECO:0000256" key="2">
    <source>
        <dbReference type="ARBA" id="ARBA00022692"/>
    </source>
</evidence>
<keyword evidence="7" id="KW-1185">Reference proteome</keyword>
<name>A0A168AZF6_CORDF</name>
<dbReference type="InterPro" id="IPR051617">
    <property type="entry name" value="UNC-93-like_regulator"/>
</dbReference>
<dbReference type="PANTHER" id="PTHR23294:SF55">
    <property type="entry name" value="TRANSPORTER, PUTATIVE (AFU_ORTHOLOGUE AFUA_1G17480)-RELATED"/>
    <property type="match status" value="1"/>
</dbReference>
<evidence type="ECO:0000313" key="7">
    <source>
        <dbReference type="Proteomes" id="UP000076881"/>
    </source>
</evidence>
<dbReference type="AlphaFoldDB" id="A0A168AZF6"/>
<dbReference type="PANTHER" id="PTHR23294">
    <property type="entry name" value="ET TRANSLATION PRODUCT-RELATED"/>
    <property type="match status" value="1"/>
</dbReference>
<evidence type="ECO:0000256" key="3">
    <source>
        <dbReference type="ARBA" id="ARBA00022989"/>
    </source>
</evidence>
<comment type="caution">
    <text evidence="6">The sequence shown here is derived from an EMBL/GenBank/DDBJ whole genome shotgun (WGS) entry which is preliminary data.</text>
</comment>
<feature type="transmembrane region" description="Helical" evidence="5">
    <location>
        <begin position="12"/>
        <end position="35"/>
    </location>
</feature>
<evidence type="ECO:0000256" key="5">
    <source>
        <dbReference type="SAM" id="Phobius"/>
    </source>
</evidence>
<reference evidence="6 7" key="1">
    <citation type="journal article" date="2016" name="Genome Biol. Evol.">
        <title>Divergent and convergent evolution of fungal pathogenicity.</title>
        <authorList>
            <person name="Shang Y."/>
            <person name="Xiao G."/>
            <person name="Zheng P."/>
            <person name="Cen K."/>
            <person name="Zhan S."/>
            <person name="Wang C."/>
        </authorList>
    </citation>
    <scope>NUCLEOTIDE SEQUENCE [LARGE SCALE GENOMIC DNA]</scope>
    <source>
        <strain evidence="6 7">RCEF 1005</strain>
    </source>
</reference>
<accession>A0A168AZF6</accession>